<dbReference type="InterPro" id="IPR018957">
    <property type="entry name" value="Znf_C3HC4_RING-type"/>
</dbReference>
<gene>
    <name evidence="11" type="primary">LOC102806774</name>
</gene>
<evidence type="ECO:0000256" key="1">
    <source>
        <dbReference type="ARBA" id="ARBA00008518"/>
    </source>
</evidence>
<dbReference type="InterPro" id="IPR017868">
    <property type="entry name" value="Filamin/ABP280_repeat-like"/>
</dbReference>
<dbReference type="Gene3D" id="4.10.830.40">
    <property type="match status" value="1"/>
</dbReference>
<protein>
    <submittedName>
        <fullName evidence="11">E3 ubiquitin-protein ligase TRIM56-like</fullName>
    </submittedName>
</protein>
<evidence type="ECO:0000256" key="3">
    <source>
        <dbReference type="ARBA" id="ARBA00022737"/>
    </source>
</evidence>
<dbReference type="InterPro" id="IPR013083">
    <property type="entry name" value="Znf_RING/FYVE/PHD"/>
</dbReference>
<dbReference type="InterPro" id="IPR047153">
    <property type="entry name" value="TRIM45/56/19-like"/>
</dbReference>
<dbReference type="PANTHER" id="PTHR25462:SF296">
    <property type="entry name" value="MEIOTIC P26, ISOFORM F"/>
    <property type="match status" value="1"/>
</dbReference>
<dbReference type="CDD" id="cd19757">
    <property type="entry name" value="Bbox1"/>
    <property type="match status" value="1"/>
</dbReference>
<dbReference type="SMART" id="SM00557">
    <property type="entry name" value="IG_FLMN"/>
    <property type="match status" value="1"/>
</dbReference>
<feature type="domain" description="B box-type" evidence="9">
    <location>
        <begin position="152"/>
        <end position="195"/>
    </location>
</feature>
<dbReference type="InterPro" id="IPR001298">
    <property type="entry name" value="Filamin/ABP280_rpt"/>
</dbReference>
<dbReference type="RefSeq" id="XP_006825772.1">
    <property type="nucleotide sequence ID" value="XM_006825709.1"/>
</dbReference>
<evidence type="ECO:0000256" key="6">
    <source>
        <dbReference type="PROSITE-ProRule" id="PRU00024"/>
    </source>
</evidence>
<dbReference type="SUPFAM" id="SSF57850">
    <property type="entry name" value="RING/U-box"/>
    <property type="match status" value="1"/>
</dbReference>
<dbReference type="Proteomes" id="UP000694865">
    <property type="component" value="Unplaced"/>
</dbReference>
<keyword evidence="5" id="KW-0862">Zinc</keyword>
<dbReference type="InterPro" id="IPR013783">
    <property type="entry name" value="Ig-like_fold"/>
</dbReference>
<proteinExistence type="inferred from homology"/>
<keyword evidence="2" id="KW-0479">Metal-binding</keyword>
<keyword evidence="3" id="KW-0677">Repeat</keyword>
<dbReference type="InterPro" id="IPR000315">
    <property type="entry name" value="Znf_B-box"/>
</dbReference>
<evidence type="ECO:0000313" key="10">
    <source>
        <dbReference type="Proteomes" id="UP000694865"/>
    </source>
</evidence>
<dbReference type="InterPro" id="IPR017907">
    <property type="entry name" value="Znf_RING_CS"/>
</dbReference>
<dbReference type="SMART" id="SM00184">
    <property type="entry name" value="RING"/>
    <property type="match status" value="1"/>
</dbReference>
<evidence type="ECO:0000259" key="8">
    <source>
        <dbReference type="PROSITE" id="PS50089"/>
    </source>
</evidence>
<accession>A0ABM0N0I1</accession>
<comment type="similarity">
    <text evidence="1">Belongs to the TRIM/RBCC family.</text>
</comment>
<dbReference type="PANTHER" id="PTHR25462">
    <property type="entry name" value="BONUS, ISOFORM C-RELATED"/>
    <property type="match status" value="1"/>
</dbReference>
<keyword evidence="4 6" id="KW-0863">Zinc-finger</keyword>
<evidence type="ECO:0000259" key="9">
    <source>
        <dbReference type="PROSITE" id="PS50119"/>
    </source>
</evidence>
<dbReference type="Gene3D" id="3.30.160.60">
    <property type="entry name" value="Classic Zinc Finger"/>
    <property type="match status" value="1"/>
</dbReference>
<dbReference type="Pfam" id="PF00097">
    <property type="entry name" value="zf-C3HC4"/>
    <property type="match status" value="1"/>
</dbReference>
<dbReference type="GeneID" id="102806774"/>
<name>A0ABM0N0I1_SACKO</name>
<evidence type="ECO:0000256" key="4">
    <source>
        <dbReference type="ARBA" id="ARBA00022771"/>
    </source>
</evidence>
<dbReference type="Pfam" id="PF00643">
    <property type="entry name" value="zf-B_box"/>
    <property type="match status" value="1"/>
</dbReference>
<dbReference type="InterPro" id="IPR014756">
    <property type="entry name" value="Ig_E-set"/>
</dbReference>
<evidence type="ECO:0000256" key="7">
    <source>
        <dbReference type="PROSITE-ProRule" id="PRU00087"/>
    </source>
</evidence>
<feature type="domain" description="RING-type" evidence="8">
    <location>
        <begin position="17"/>
        <end position="58"/>
    </location>
</feature>
<dbReference type="Pfam" id="PF00630">
    <property type="entry name" value="Filamin"/>
    <property type="match status" value="1"/>
</dbReference>
<dbReference type="SUPFAM" id="SSF81296">
    <property type="entry name" value="E set domains"/>
    <property type="match status" value="1"/>
</dbReference>
<dbReference type="InterPro" id="IPR001841">
    <property type="entry name" value="Znf_RING"/>
</dbReference>
<feature type="domain" description="B box-type" evidence="9">
    <location>
        <begin position="91"/>
        <end position="137"/>
    </location>
</feature>
<dbReference type="Gene3D" id="3.30.40.10">
    <property type="entry name" value="Zinc/RING finger domain, C3HC4 (zinc finger)"/>
    <property type="match status" value="1"/>
</dbReference>
<keyword evidence="10" id="KW-1185">Reference proteome</keyword>
<sequence length="507" mass="56962">MTQRTTRIEIDEDFLTCTVCWERYKNAKILPCLHSFCAQCVVGFVEKDAEYIKCPVCRQKCPVPDGGLEQLKPSFFLNNILAMAETKQKGEGTQVCDSCQERKPDNRCVECALDICSICSNAHKKIPATRNHKLLSFAEYEEAKTISPSLVQPAVHCSKHVGSELKFYCSTCKVGVCVECTIIDHRAPEHQHLDIAVVAKKYREELEIKIAELKLTEKEMHDSKINVEEASKLASERYLEEQRIIKQHTQEVIERVSSTLREEEGELLDGLKAKHCIVRGNIKKELGRLQTALEVSTKTRKFVENLLRFGNMSQMMSLRSETSNTMDSLVALDSNSPESIMAIPHFIPRDVTVEGHLGAIGIPMLPSQLHLDVSKLPAVVRIGQEVSVTIETKKYDPDKDIGCTSMMVAELEEPSGEINKLDISVCKSRDKHSRTFTVKMVPKDEGNHRLTVKIKNLHIKGSPNAIDVMPSWKAVHEMGDLPLDMSWWSSMKQGLFGGSSTNDNPPK</sequence>
<dbReference type="PROSITE" id="PS50194">
    <property type="entry name" value="FILAMIN_REPEAT"/>
    <property type="match status" value="1"/>
</dbReference>
<evidence type="ECO:0000313" key="11">
    <source>
        <dbReference type="RefSeq" id="XP_006825772.1"/>
    </source>
</evidence>
<evidence type="ECO:0000256" key="5">
    <source>
        <dbReference type="ARBA" id="ARBA00022833"/>
    </source>
</evidence>
<dbReference type="SMART" id="SM00336">
    <property type="entry name" value="BBOX"/>
    <property type="match status" value="2"/>
</dbReference>
<dbReference type="Gene3D" id="2.60.40.10">
    <property type="entry name" value="Immunoglobulins"/>
    <property type="match status" value="1"/>
</dbReference>
<dbReference type="PROSITE" id="PS50089">
    <property type="entry name" value="ZF_RING_2"/>
    <property type="match status" value="1"/>
</dbReference>
<dbReference type="PROSITE" id="PS00518">
    <property type="entry name" value="ZF_RING_1"/>
    <property type="match status" value="1"/>
</dbReference>
<dbReference type="PROSITE" id="PS50119">
    <property type="entry name" value="ZF_BBOX"/>
    <property type="match status" value="2"/>
</dbReference>
<evidence type="ECO:0000256" key="2">
    <source>
        <dbReference type="ARBA" id="ARBA00022723"/>
    </source>
</evidence>
<organism evidence="10 11">
    <name type="scientific">Saccoglossus kowalevskii</name>
    <name type="common">Acorn worm</name>
    <dbReference type="NCBI Taxonomy" id="10224"/>
    <lineage>
        <taxon>Eukaryota</taxon>
        <taxon>Metazoa</taxon>
        <taxon>Hemichordata</taxon>
        <taxon>Enteropneusta</taxon>
        <taxon>Harrimaniidae</taxon>
        <taxon>Saccoglossus</taxon>
    </lineage>
</organism>
<dbReference type="SUPFAM" id="SSF57845">
    <property type="entry name" value="B-box zinc-binding domain"/>
    <property type="match status" value="1"/>
</dbReference>
<reference evidence="11" key="1">
    <citation type="submission" date="2025-08" db="UniProtKB">
        <authorList>
            <consortium name="RefSeq"/>
        </authorList>
    </citation>
    <scope>IDENTIFICATION</scope>
    <source>
        <tissue evidence="11">Testes</tissue>
    </source>
</reference>
<feature type="repeat" description="Filamin" evidence="7">
    <location>
        <begin position="381"/>
        <end position="468"/>
    </location>
</feature>